<dbReference type="OMA" id="DQNEWEV"/>
<evidence type="ECO:0000313" key="2">
    <source>
        <dbReference type="EMBL" id="EAR83601.1"/>
    </source>
</evidence>
<dbReference type="InParanoid" id="Q22EC7"/>
<feature type="compositionally biased region" description="Basic and acidic residues" evidence="1">
    <location>
        <begin position="113"/>
        <end position="125"/>
    </location>
</feature>
<evidence type="ECO:0000256" key="1">
    <source>
        <dbReference type="SAM" id="MobiDB-lite"/>
    </source>
</evidence>
<dbReference type="KEGG" id="tet:TTHERM_00835010"/>
<keyword evidence="3" id="KW-1185">Reference proteome</keyword>
<accession>Q22EC7</accession>
<evidence type="ECO:0000313" key="3">
    <source>
        <dbReference type="Proteomes" id="UP000009168"/>
    </source>
</evidence>
<protein>
    <recommendedName>
        <fullName evidence="4">Dpy-30 motif protein</fullName>
    </recommendedName>
</protein>
<reference evidence="2" key="1">
    <citation type="submission" date="2008-09" db="EMBL/GenBank/DDBJ databases">
        <authorList>
            <person name="Eisen J.A."/>
            <person name="Wu M."/>
            <person name="Wu D."/>
            <person name="Nierman W.C."/>
            <person name="Orias E."/>
            <person name="Delcher A.L."/>
            <person name="Salzberg S.L."/>
        </authorList>
    </citation>
    <scope>NUCLEOTIDE SEQUENCE</scope>
    <source>
        <strain evidence="2">SB210</strain>
    </source>
</reference>
<organism evidence="2 3">
    <name type="scientific">Tetrahymena thermophila (strain SB210)</name>
    <dbReference type="NCBI Taxonomy" id="312017"/>
    <lineage>
        <taxon>Eukaryota</taxon>
        <taxon>Sar</taxon>
        <taxon>Alveolata</taxon>
        <taxon>Ciliophora</taxon>
        <taxon>Intramacronucleata</taxon>
        <taxon>Oligohymenophorea</taxon>
        <taxon>Hymenostomatida</taxon>
        <taxon>Tetrahymenina</taxon>
        <taxon>Tetrahymenidae</taxon>
        <taxon>Tetrahymena</taxon>
    </lineage>
</organism>
<sequence>MSQGLEEPVYSKKEKQQAKLKEFREYLVDKEVVLAIVKYLLSIKNSKDLPENPLQALTDYFGTYKDQNEWEVFDNLTKSVNDTKDENERLEQEIISIKQQIEQAKIDKIRREEEEKQRELEEQNNKKGGKKPPAKK</sequence>
<feature type="region of interest" description="Disordered" evidence="1">
    <location>
        <begin position="113"/>
        <end position="136"/>
    </location>
</feature>
<dbReference type="Proteomes" id="UP000009168">
    <property type="component" value="Unassembled WGS sequence"/>
</dbReference>
<evidence type="ECO:0008006" key="4">
    <source>
        <dbReference type="Google" id="ProtNLM"/>
    </source>
</evidence>
<dbReference type="HOGENOM" id="CLU_1889801_0_0_1"/>
<gene>
    <name evidence="2" type="ORF">TTHERM_00835010</name>
</gene>
<name>Q22EC7_TETTS</name>
<feature type="compositionally biased region" description="Basic residues" evidence="1">
    <location>
        <begin position="127"/>
        <end position="136"/>
    </location>
</feature>
<dbReference type="EMBL" id="GG662778">
    <property type="protein sequence ID" value="EAR83601.1"/>
    <property type="molecule type" value="Genomic_DNA"/>
</dbReference>
<reference evidence="2" key="2">
    <citation type="submission" date="2014-02" db="EMBL/GenBank/DDBJ databases">
        <title>Annotation update of Tetrahymena thermophila SB210.</title>
        <authorList>
            <person name="Bidwell S."/>
            <person name="Michalis H.M."/>
            <person name="Zafar N."/>
            <person name="Joardar V."/>
            <person name="Miao W."/>
            <person name="Russ C."/>
            <person name="Eisen J."/>
            <person name="Wu M."/>
            <person name="Wu D."/>
            <person name="Nierman W."/>
            <person name="Orias E."/>
            <person name="Delcher A."/>
            <person name="Salzberg S."/>
            <person name="Coyne R."/>
        </authorList>
    </citation>
    <scope>NUCLEOTIDE SEQUENCE</scope>
    <source>
        <strain evidence="2">SB210</strain>
    </source>
</reference>
<dbReference type="eggNOG" id="ENOG502SU91">
    <property type="taxonomic scope" value="Eukaryota"/>
</dbReference>
<dbReference type="RefSeq" id="XP_001031264.1">
    <property type="nucleotide sequence ID" value="XM_001031264.1"/>
</dbReference>
<dbReference type="GeneID" id="7824111"/>
<dbReference type="AlphaFoldDB" id="Q22EC7"/>
<dbReference type="OrthoDB" id="306488at2759"/>
<proteinExistence type="predicted"/>